<accession>A0A655PL43</accession>
<protein>
    <submittedName>
        <fullName evidence="1">Uncharacterized protein</fullName>
    </submittedName>
</protein>
<reference evidence="1 2" key="1">
    <citation type="submission" date="2015-07" db="EMBL/GenBank/DDBJ databases">
        <authorList>
            <consortium name="Pathogen Informatics"/>
        </authorList>
    </citation>
    <scope>NUCLEOTIDE SEQUENCE [LARGE SCALE GENOMIC DNA]</scope>
    <source>
        <strain evidence="1 2">A316</strain>
    </source>
</reference>
<name>A0A655PL43_VIBCL</name>
<evidence type="ECO:0000313" key="2">
    <source>
        <dbReference type="Proteomes" id="UP000041770"/>
    </source>
</evidence>
<dbReference type="Proteomes" id="UP000041770">
    <property type="component" value="Unassembled WGS sequence"/>
</dbReference>
<organism evidence="1 2">
    <name type="scientific">Vibrio cholerae</name>
    <dbReference type="NCBI Taxonomy" id="666"/>
    <lineage>
        <taxon>Bacteria</taxon>
        <taxon>Pseudomonadati</taxon>
        <taxon>Pseudomonadota</taxon>
        <taxon>Gammaproteobacteria</taxon>
        <taxon>Vibrionales</taxon>
        <taxon>Vibrionaceae</taxon>
        <taxon>Vibrio</taxon>
    </lineage>
</organism>
<sequence length="80" mass="9330">MHATRSIDEFLDNHFPLASLQSQCIVPVDNPVPHHHQRVRAQNWSRKQTLPVSRVQQRFGHHAIHLKLVCALSRVRLRGR</sequence>
<proteinExistence type="predicted"/>
<dbReference type="AlphaFoldDB" id="A0A655PL43"/>
<dbReference type="EMBL" id="CWQY01000002">
    <property type="protein sequence ID" value="CSC02794.1"/>
    <property type="molecule type" value="Genomic_DNA"/>
</dbReference>
<evidence type="ECO:0000313" key="1">
    <source>
        <dbReference type="EMBL" id="CSC02794.1"/>
    </source>
</evidence>
<gene>
    <name evidence="1" type="ORF">ERS013200_00326</name>
</gene>